<organism evidence="6 7">
    <name type="scientific">Phaeocystidibacter marisrubri</name>
    <dbReference type="NCBI Taxonomy" id="1577780"/>
    <lineage>
        <taxon>Bacteria</taxon>
        <taxon>Pseudomonadati</taxon>
        <taxon>Bacteroidota</taxon>
        <taxon>Flavobacteriia</taxon>
        <taxon>Flavobacteriales</taxon>
        <taxon>Phaeocystidibacteraceae</taxon>
        <taxon>Phaeocystidibacter</taxon>
    </lineage>
</organism>
<dbReference type="GO" id="GO:0009450">
    <property type="term" value="P:gamma-aminobutyric acid catabolic process"/>
    <property type="evidence" value="ECO:0007669"/>
    <property type="project" value="InterPro"/>
</dbReference>
<keyword evidence="7" id="KW-1185">Reference proteome</keyword>
<name>A0A6L3ZBR0_9FLAO</name>
<evidence type="ECO:0000313" key="7">
    <source>
        <dbReference type="Proteomes" id="UP000484164"/>
    </source>
</evidence>
<dbReference type="PANTHER" id="PTHR43353">
    <property type="entry name" value="SUCCINATE-SEMIALDEHYDE DEHYDROGENASE, MITOCHONDRIAL"/>
    <property type="match status" value="1"/>
</dbReference>
<dbReference type="InterPro" id="IPR016160">
    <property type="entry name" value="Ald_DH_CS_CYS"/>
</dbReference>
<dbReference type="GO" id="GO:0004777">
    <property type="term" value="F:succinate-semialdehyde dehydrogenase (NAD+) activity"/>
    <property type="evidence" value="ECO:0007669"/>
    <property type="project" value="TreeGrafter"/>
</dbReference>
<dbReference type="SUPFAM" id="SSF53720">
    <property type="entry name" value="ALDH-like"/>
    <property type="match status" value="1"/>
</dbReference>
<evidence type="ECO:0000256" key="2">
    <source>
        <dbReference type="ARBA" id="ARBA00023002"/>
    </source>
</evidence>
<feature type="active site" evidence="3">
    <location>
        <position position="259"/>
    </location>
</feature>
<dbReference type="PROSITE" id="PS00070">
    <property type="entry name" value="ALDEHYDE_DEHYDR_CYS"/>
    <property type="match status" value="1"/>
</dbReference>
<dbReference type="FunFam" id="3.40.309.10:FF:000004">
    <property type="entry name" value="Succinate-semialdehyde dehydrogenase I"/>
    <property type="match status" value="1"/>
</dbReference>
<dbReference type="InterPro" id="IPR050740">
    <property type="entry name" value="Aldehyde_DH_Superfamily"/>
</dbReference>
<dbReference type="PROSITE" id="PS00687">
    <property type="entry name" value="ALDEHYDE_DEHYDR_GLU"/>
    <property type="match status" value="1"/>
</dbReference>
<evidence type="ECO:0000256" key="1">
    <source>
        <dbReference type="ARBA" id="ARBA00009986"/>
    </source>
</evidence>
<sequence length="486" mass="52261">MSLQTLKLSNKNLVQTNSFINGRWKSSVNTFPITNPATGETLAEVADVGVEEAELAVQAAHAALSGWSGRSAQERQKTMEKWHSLILQNSSDLAQLMTAEMGKPIVESRGEVQYGASFIKWFGEEGKRVYGDIIPSPKSDRKIVTLKQPIGVCVAITPWNFPLAMITRKIAPALAAGCTVVIKPAEDTPLTALALAELSREAGFPDGVINIITCSKAESVGTHLTTHPLVRKISFTGSTEVGRILMKNAAENIAKISLELGGNAPFIVFDDADIPSAVEGAIASKYRNAGQTCVCANRILVQSGVYDAFIEAFTEKVRALNVGNGMDEGVQIGPLINAAGIEKVESLLADATSKGAKVTTGGSRNSSGDLFFQPTVIEGVKEDMKMSSEEIFGPVSPIYKFETEEEAIEMANNTIYGLASYFYARDIGRIWRVSEALEYGMVGVNTGLISTEVAPFGGIKQSGMGREGSKYGIEDYIEVKYVAMDY</sequence>
<dbReference type="RefSeq" id="WP_151694130.1">
    <property type="nucleotide sequence ID" value="NZ_BMGX01000001.1"/>
</dbReference>
<feature type="domain" description="Aldehyde dehydrogenase" evidence="5">
    <location>
        <begin position="27"/>
        <end position="482"/>
    </location>
</feature>
<dbReference type="NCBIfam" id="TIGR01780">
    <property type="entry name" value="SSADH"/>
    <property type="match status" value="1"/>
</dbReference>
<proteinExistence type="inferred from homology"/>
<dbReference type="InterPro" id="IPR016161">
    <property type="entry name" value="Ald_DH/histidinol_DH"/>
</dbReference>
<dbReference type="FunFam" id="3.40.605.10:FF:000005">
    <property type="entry name" value="Succinate-semialdehyde dehydrogenase I"/>
    <property type="match status" value="1"/>
</dbReference>
<comment type="caution">
    <text evidence="6">The sequence shown here is derived from an EMBL/GenBank/DDBJ whole genome shotgun (WGS) entry which is preliminary data.</text>
</comment>
<dbReference type="Proteomes" id="UP000484164">
    <property type="component" value="Unassembled WGS sequence"/>
</dbReference>
<dbReference type="InterPro" id="IPR016163">
    <property type="entry name" value="Ald_DH_C"/>
</dbReference>
<dbReference type="EMBL" id="WBVQ01000003">
    <property type="protein sequence ID" value="KAB2815092.1"/>
    <property type="molecule type" value="Genomic_DNA"/>
</dbReference>
<protein>
    <submittedName>
        <fullName evidence="6">NAD-dependent succinate-semialdehyde dehydrogenase</fullName>
    </submittedName>
</protein>
<dbReference type="CDD" id="cd07103">
    <property type="entry name" value="ALDH_F5_SSADH_GabD"/>
    <property type="match status" value="1"/>
</dbReference>
<dbReference type="InterPro" id="IPR016162">
    <property type="entry name" value="Ald_DH_N"/>
</dbReference>
<reference evidence="6 7" key="1">
    <citation type="submission" date="2019-10" db="EMBL/GenBank/DDBJ databases">
        <title>Genome sequence of Phaeocystidibacter marisrubri JCM30614 (type strain).</title>
        <authorList>
            <person name="Bowman J.P."/>
        </authorList>
    </citation>
    <scope>NUCLEOTIDE SEQUENCE [LARGE SCALE GENOMIC DNA]</scope>
    <source>
        <strain evidence="6 7">JCM 30614</strain>
    </source>
</reference>
<dbReference type="InterPro" id="IPR029510">
    <property type="entry name" value="Ald_DH_CS_GLU"/>
</dbReference>
<dbReference type="AlphaFoldDB" id="A0A6L3ZBR0"/>
<dbReference type="OrthoDB" id="9762913at2"/>
<evidence type="ECO:0000259" key="5">
    <source>
        <dbReference type="Pfam" id="PF00171"/>
    </source>
</evidence>
<dbReference type="Pfam" id="PF00171">
    <property type="entry name" value="Aldedh"/>
    <property type="match status" value="1"/>
</dbReference>
<dbReference type="InterPro" id="IPR015590">
    <property type="entry name" value="Aldehyde_DH_dom"/>
</dbReference>
<keyword evidence="2 4" id="KW-0560">Oxidoreductase</keyword>
<accession>A0A6L3ZBR0</accession>
<dbReference type="Gene3D" id="3.40.605.10">
    <property type="entry name" value="Aldehyde Dehydrogenase, Chain A, domain 1"/>
    <property type="match status" value="1"/>
</dbReference>
<evidence type="ECO:0000256" key="4">
    <source>
        <dbReference type="RuleBase" id="RU003345"/>
    </source>
</evidence>
<dbReference type="Gene3D" id="3.40.309.10">
    <property type="entry name" value="Aldehyde Dehydrogenase, Chain A, domain 2"/>
    <property type="match status" value="1"/>
</dbReference>
<evidence type="ECO:0000256" key="3">
    <source>
        <dbReference type="PROSITE-ProRule" id="PRU10007"/>
    </source>
</evidence>
<evidence type="ECO:0000313" key="6">
    <source>
        <dbReference type="EMBL" id="KAB2815092.1"/>
    </source>
</evidence>
<dbReference type="PANTHER" id="PTHR43353:SF5">
    <property type="entry name" value="SUCCINATE-SEMIALDEHYDE DEHYDROGENASE, MITOCHONDRIAL"/>
    <property type="match status" value="1"/>
</dbReference>
<dbReference type="InterPro" id="IPR010102">
    <property type="entry name" value="Succ_semiAld_DH"/>
</dbReference>
<comment type="similarity">
    <text evidence="1 4">Belongs to the aldehyde dehydrogenase family.</text>
</comment>
<gene>
    <name evidence="6" type="ORF">F8C82_13400</name>
</gene>